<dbReference type="SUPFAM" id="SSF101738">
    <property type="entry name" value="SspB-like"/>
    <property type="match status" value="1"/>
</dbReference>
<gene>
    <name evidence="2" type="ORF">MIT9_P1045</name>
</gene>
<dbReference type="GO" id="GO:0005829">
    <property type="term" value="C:cytosol"/>
    <property type="evidence" value="ECO:0007669"/>
    <property type="project" value="TreeGrafter"/>
</dbReference>
<organism evidence="2 3">
    <name type="scientific">Methylomarinovum caldicuralii</name>
    <dbReference type="NCBI Taxonomy" id="438856"/>
    <lineage>
        <taxon>Bacteria</taxon>
        <taxon>Pseudomonadati</taxon>
        <taxon>Pseudomonadota</taxon>
        <taxon>Gammaproteobacteria</taxon>
        <taxon>Methylococcales</taxon>
        <taxon>Methylothermaceae</taxon>
        <taxon>Methylomarinovum</taxon>
    </lineage>
</organism>
<feature type="region of interest" description="Disordered" evidence="1">
    <location>
        <begin position="98"/>
        <end position="135"/>
    </location>
</feature>
<dbReference type="NCBIfam" id="NF008769">
    <property type="entry name" value="PRK11798.2-5"/>
    <property type="match status" value="1"/>
</dbReference>
<dbReference type="AlphaFoldDB" id="A0AAU9BZH3"/>
<feature type="compositionally biased region" description="Basic residues" evidence="1">
    <location>
        <begin position="124"/>
        <end position="135"/>
    </location>
</feature>
<dbReference type="PANTHER" id="PTHR37486">
    <property type="entry name" value="STRINGENT STARVATION PROTEIN B"/>
    <property type="match status" value="1"/>
</dbReference>
<dbReference type="EMBL" id="AP024714">
    <property type="protein sequence ID" value="BCX81467.1"/>
    <property type="molecule type" value="Genomic_DNA"/>
</dbReference>
<dbReference type="PANTHER" id="PTHR37486:SF1">
    <property type="entry name" value="STRINGENT STARVATION PROTEIN B"/>
    <property type="match status" value="1"/>
</dbReference>
<dbReference type="NCBIfam" id="NF008763">
    <property type="entry name" value="PRK11798.1-2"/>
    <property type="match status" value="1"/>
</dbReference>
<dbReference type="Gene3D" id="2.30.30.220">
    <property type="entry name" value="SspB-like"/>
    <property type="match status" value="1"/>
</dbReference>
<proteinExistence type="predicted"/>
<dbReference type="Pfam" id="PF04386">
    <property type="entry name" value="SspB"/>
    <property type="match status" value="1"/>
</dbReference>
<dbReference type="InterPro" id="IPR007481">
    <property type="entry name" value="SspB"/>
</dbReference>
<dbReference type="KEGG" id="mcau:MIT9_P1045"/>
<accession>A0AAU9BZH3</accession>
<keyword evidence="3" id="KW-1185">Reference proteome</keyword>
<dbReference type="GO" id="GO:0005840">
    <property type="term" value="C:ribosome"/>
    <property type="evidence" value="ECO:0007669"/>
    <property type="project" value="TreeGrafter"/>
</dbReference>
<evidence type="ECO:0000313" key="3">
    <source>
        <dbReference type="Proteomes" id="UP001321825"/>
    </source>
</evidence>
<dbReference type="RefSeq" id="WP_317706393.1">
    <property type="nucleotide sequence ID" value="NZ_AP024714.1"/>
</dbReference>
<dbReference type="PIRSF" id="PIRSF005276">
    <property type="entry name" value="SspB"/>
    <property type="match status" value="1"/>
</dbReference>
<evidence type="ECO:0000313" key="2">
    <source>
        <dbReference type="EMBL" id="BCX81467.1"/>
    </source>
</evidence>
<reference evidence="3" key="1">
    <citation type="journal article" date="2024" name="Int. J. Syst. Evol. Microbiol.">
        <title>Methylomarinovum tepidoasis sp. nov., a moderately thermophilic methanotroph of the family Methylothermaceae isolated from a deep-sea hydrothermal field.</title>
        <authorList>
            <person name="Hirayama H."/>
            <person name="Takaki Y."/>
            <person name="Abe M."/>
            <person name="Miyazaki M."/>
            <person name="Uematsu K."/>
            <person name="Matsui Y."/>
            <person name="Takai K."/>
        </authorList>
    </citation>
    <scope>NUCLEOTIDE SEQUENCE [LARGE SCALE GENOMIC DNA]</scope>
    <source>
        <strain evidence="3">IT-9</strain>
    </source>
</reference>
<evidence type="ECO:0000256" key="1">
    <source>
        <dbReference type="SAM" id="MobiDB-lite"/>
    </source>
</evidence>
<dbReference type="InterPro" id="IPR036760">
    <property type="entry name" value="SspB-like_sf"/>
</dbReference>
<dbReference type="GO" id="GO:0045732">
    <property type="term" value="P:positive regulation of protein catabolic process"/>
    <property type="evidence" value="ECO:0007669"/>
    <property type="project" value="TreeGrafter"/>
</dbReference>
<name>A0AAU9BZH3_9GAMM</name>
<protein>
    <submittedName>
        <fullName evidence="2">Stringent starvation protein B</fullName>
    </submittedName>
</protein>
<dbReference type="Proteomes" id="UP001321825">
    <property type="component" value="Chromosome"/>
</dbReference>
<sequence>MTPLRPYLIRAIYEWIVDNVLTPYVLVDAERDGVDVPRQYVQDGRIVLNLSPTAVVGLEMDNEAVSFQARFSGTPMRVYLPVRAILAIYAQETGRGMVFDEEMDGDETPPPSRPSKPREEKPKAKSKRPALKVVK</sequence>